<gene>
    <name evidence="1" type="ORF">METZ01_LOCUS439654</name>
</gene>
<dbReference type="EMBL" id="UINC01178572">
    <property type="protein sequence ID" value="SVD86800.1"/>
    <property type="molecule type" value="Genomic_DNA"/>
</dbReference>
<protein>
    <recommendedName>
        <fullName evidence="2">N-acetyltransferase domain-containing protein</fullName>
    </recommendedName>
</protein>
<organism evidence="1">
    <name type="scientific">marine metagenome</name>
    <dbReference type="NCBI Taxonomy" id="408172"/>
    <lineage>
        <taxon>unclassified sequences</taxon>
        <taxon>metagenomes</taxon>
        <taxon>ecological metagenomes</taxon>
    </lineage>
</organism>
<name>A0A382YUM1_9ZZZZ</name>
<evidence type="ECO:0000313" key="1">
    <source>
        <dbReference type="EMBL" id="SVD86800.1"/>
    </source>
</evidence>
<proteinExistence type="predicted"/>
<feature type="non-terminal residue" evidence="1">
    <location>
        <position position="55"/>
    </location>
</feature>
<dbReference type="AlphaFoldDB" id="A0A382YUM1"/>
<accession>A0A382YUM1</accession>
<reference evidence="1" key="1">
    <citation type="submission" date="2018-05" db="EMBL/GenBank/DDBJ databases">
        <authorList>
            <person name="Lanie J.A."/>
            <person name="Ng W.-L."/>
            <person name="Kazmierczak K.M."/>
            <person name="Andrzejewski T.M."/>
            <person name="Davidsen T.M."/>
            <person name="Wayne K.J."/>
            <person name="Tettelin H."/>
            <person name="Glass J.I."/>
            <person name="Rusch D."/>
            <person name="Podicherti R."/>
            <person name="Tsui H.-C.T."/>
            <person name="Winkler M.E."/>
        </authorList>
    </citation>
    <scope>NUCLEOTIDE SEQUENCE</scope>
</reference>
<evidence type="ECO:0008006" key="2">
    <source>
        <dbReference type="Google" id="ProtNLM"/>
    </source>
</evidence>
<sequence length="55" mass="6469">MQNLLAPNFDLTVEGRSIIMRPIEINDINERYLSWLNNPEINQHLEFSKNGKQTL</sequence>